<name>A0A1G4BNY4_9PEZI</name>
<gene>
    <name evidence="2" type="ORF">CORC01_01554</name>
</gene>
<dbReference type="GeneID" id="34554718"/>
<dbReference type="AlphaFoldDB" id="A0A1G4BNY4"/>
<keyword evidence="3" id="KW-1185">Reference proteome</keyword>
<dbReference type="RefSeq" id="XP_022480307.1">
    <property type="nucleotide sequence ID" value="XM_022613208.1"/>
</dbReference>
<dbReference type="OrthoDB" id="4850350at2759"/>
<organism evidence="2 3">
    <name type="scientific">Colletotrichum orchidophilum</name>
    <dbReference type="NCBI Taxonomy" id="1209926"/>
    <lineage>
        <taxon>Eukaryota</taxon>
        <taxon>Fungi</taxon>
        <taxon>Dikarya</taxon>
        <taxon>Ascomycota</taxon>
        <taxon>Pezizomycotina</taxon>
        <taxon>Sordariomycetes</taxon>
        <taxon>Hypocreomycetidae</taxon>
        <taxon>Glomerellales</taxon>
        <taxon>Glomerellaceae</taxon>
        <taxon>Colletotrichum</taxon>
    </lineage>
</organism>
<comment type="caution">
    <text evidence="2">The sequence shown here is derived from an EMBL/GenBank/DDBJ whole genome shotgun (WGS) entry which is preliminary data.</text>
</comment>
<sequence length="256" mass="29082">MCMRVFVLHRCLSPSNGGCDGYYAEYLEQQECNHMSLPGLPQFDCRAVWAGFEDEKSTKALHRDEYAKKARALCPSCLLRHRMAYVESEAQAERRGEYSDRMQAIIADLERRAELGRMDFMNRAYRDMWDAAWGFVDGLAGKADGVWSGIETALRRHFGASGMELAVVRDLIEDLKIAKRELLDELKSSTREMATALVGPNLEWQEDLEAQEQRVGGYIDDEWRMQRRAAVDASRERAEAQDVCGDGYSGFADSGR</sequence>
<accession>A0A1G4BNY4</accession>
<dbReference type="EMBL" id="MJBS01000008">
    <property type="protein sequence ID" value="OHF03170.1"/>
    <property type="molecule type" value="Genomic_DNA"/>
</dbReference>
<reference evidence="2 3" key="1">
    <citation type="submission" date="2016-09" db="EMBL/GenBank/DDBJ databases">
        <authorList>
            <person name="Capua I."/>
            <person name="De Benedictis P."/>
            <person name="Joannis T."/>
            <person name="Lombin L.H."/>
            <person name="Cattoli G."/>
        </authorList>
    </citation>
    <scope>NUCLEOTIDE SEQUENCE [LARGE SCALE GENOMIC DNA]</scope>
    <source>
        <strain evidence="2 3">IMI 309357</strain>
    </source>
</reference>
<dbReference type="Proteomes" id="UP000176998">
    <property type="component" value="Unassembled WGS sequence"/>
</dbReference>
<proteinExistence type="predicted"/>
<protein>
    <submittedName>
        <fullName evidence="2">Uncharacterized protein</fullName>
    </submittedName>
</protein>
<keyword evidence="1" id="KW-0175">Coiled coil</keyword>
<evidence type="ECO:0000256" key="1">
    <source>
        <dbReference type="SAM" id="Coils"/>
    </source>
</evidence>
<feature type="coiled-coil region" evidence="1">
    <location>
        <begin position="165"/>
        <end position="192"/>
    </location>
</feature>
<evidence type="ECO:0000313" key="2">
    <source>
        <dbReference type="EMBL" id="OHF03170.1"/>
    </source>
</evidence>
<evidence type="ECO:0000313" key="3">
    <source>
        <dbReference type="Proteomes" id="UP000176998"/>
    </source>
</evidence>